<dbReference type="Proteomes" id="UP001153365">
    <property type="component" value="Unassembled WGS sequence"/>
</dbReference>
<dbReference type="PANTHER" id="PTHR11409">
    <property type="entry name" value="ADENOSINE DEAMINASE"/>
    <property type="match status" value="1"/>
</dbReference>
<keyword evidence="4" id="KW-0378">Hydrolase</keyword>
<dbReference type="InterPro" id="IPR032466">
    <property type="entry name" value="Metal_Hydrolase"/>
</dbReference>
<evidence type="ECO:0000256" key="3">
    <source>
        <dbReference type="ARBA" id="ARBA00022723"/>
    </source>
</evidence>
<dbReference type="GO" id="GO:0046103">
    <property type="term" value="P:inosine biosynthetic process"/>
    <property type="evidence" value="ECO:0007669"/>
    <property type="project" value="TreeGrafter"/>
</dbReference>
<dbReference type="EMBL" id="CALTRL010005705">
    <property type="protein sequence ID" value="CAH7685095.1"/>
    <property type="molecule type" value="Genomic_DNA"/>
</dbReference>
<evidence type="ECO:0000313" key="9">
    <source>
        <dbReference type="EMBL" id="CAH7685095.1"/>
    </source>
</evidence>
<feature type="domain" description="Adenosine deaminase" evidence="8">
    <location>
        <begin position="29"/>
        <end position="325"/>
    </location>
</feature>
<comment type="catalytic activity">
    <reaction evidence="7">
        <text>N(6)-methyl-AMP + H2O + H(+) = IMP + methylamine</text>
        <dbReference type="Rhea" id="RHEA:16001"/>
        <dbReference type="ChEBI" id="CHEBI:15377"/>
        <dbReference type="ChEBI" id="CHEBI:15378"/>
        <dbReference type="ChEBI" id="CHEBI:58053"/>
        <dbReference type="ChEBI" id="CHEBI:59338"/>
        <dbReference type="ChEBI" id="CHEBI:144842"/>
    </reaction>
    <physiologicalReaction direction="left-to-right" evidence="7">
        <dbReference type="Rhea" id="RHEA:16002"/>
    </physiologicalReaction>
</comment>
<comment type="similarity">
    <text evidence="2">Belongs to the metallo-dependent hydrolases superfamily. Adenosine and AMP deaminases family.</text>
</comment>
<evidence type="ECO:0000256" key="7">
    <source>
        <dbReference type="ARBA" id="ARBA00048787"/>
    </source>
</evidence>
<keyword evidence="5" id="KW-0862">Zinc</keyword>
<dbReference type="GO" id="GO:0009117">
    <property type="term" value="P:nucleotide metabolic process"/>
    <property type="evidence" value="ECO:0007669"/>
    <property type="project" value="UniProtKB-KW"/>
</dbReference>
<dbReference type="Pfam" id="PF00962">
    <property type="entry name" value="A_deaminase"/>
    <property type="match status" value="1"/>
</dbReference>
<dbReference type="PANTHER" id="PTHR11409:SF42">
    <property type="entry name" value="ADENOSINE DEAMINASE-LIKE PROTEIN"/>
    <property type="match status" value="1"/>
</dbReference>
<protein>
    <recommendedName>
        <fullName evidence="8">Adenosine deaminase domain-containing protein</fullName>
    </recommendedName>
</protein>
<dbReference type="SUPFAM" id="SSF51556">
    <property type="entry name" value="Metallo-dependent hydrolases"/>
    <property type="match status" value="1"/>
</dbReference>
<keyword evidence="10" id="KW-1185">Reference proteome</keyword>
<organism evidence="9 10">
    <name type="scientific">Phakopsora pachyrhizi</name>
    <name type="common">Asian soybean rust disease fungus</name>
    <dbReference type="NCBI Taxonomy" id="170000"/>
    <lineage>
        <taxon>Eukaryota</taxon>
        <taxon>Fungi</taxon>
        <taxon>Dikarya</taxon>
        <taxon>Basidiomycota</taxon>
        <taxon>Pucciniomycotina</taxon>
        <taxon>Pucciniomycetes</taxon>
        <taxon>Pucciniales</taxon>
        <taxon>Phakopsoraceae</taxon>
        <taxon>Phakopsora</taxon>
    </lineage>
</organism>
<dbReference type="GO" id="GO:0006154">
    <property type="term" value="P:adenosine catabolic process"/>
    <property type="evidence" value="ECO:0007669"/>
    <property type="project" value="TreeGrafter"/>
</dbReference>
<dbReference type="Gene3D" id="3.20.20.140">
    <property type="entry name" value="Metal-dependent hydrolases"/>
    <property type="match status" value="1"/>
</dbReference>
<evidence type="ECO:0000259" key="8">
    <source>
        <dbReference type="Pfam" id="PF00962"/>
    </source>
</evidence>
<keyword evidence="3" id="KW-0479">Metal-binding</keyword>
<sequence>MAHNAFIKNDLEFCISLPKIECHAHLSGSIPLQTLKELHEDALRRNPELELKKFFDLFNNHIYKVIDTPEALTVATKSVLDYFEGDNCFYLELRTTPREFNKGNGIEAYIDALYRAFEAKTYQTMKVSLILSVNWDSSFINVRNLVDMALGLRDRNPPVVGIDVCGNPLRSELYQLIAPELKRAKSEGLKLTIHFAEVKTSKELLENQLRSLNPDRLGHATHSKEVEELIIDRNLPIECCFTSNLKSNTVESLEKHHFNWAIEKGLPVLISTDDTLFFGSNLSEEYNLALRLLGGDRKRLISVLEKGIDHIFGSELDKIKLKESLKTFKLHQGL</sequence>
<name>A0AAV0BD34_PHAPC</name>
<proteinExistence type="inferred from homology"/>
<evidence type="ECO:0000256" key="6">
    <source>
        <dbReference type="ARBA" id="ARBA00023080"/>
    </source>
</evidence>
<dbReference type="InterPro" id="IPR001365">
    <property type="entry name" value="A_deaminase_dom"/>
</dbReference>
<accession>A0AAV0BD34</accession>
<reference evidence="9" key="1">
    <citation type="submission" date="2022-06" db="EMBL/GenBank/DDBJ databases">
        <authorList>
            <consortium name="SYNGENTA / RWTH Aachen University"/>
        </authorList>
    </citation>
    <scope>NUCLEOTIDE SEQUENCE</scope>
</reference>
<evidence type="ECO:0000256" key="2">
    <source>
        <dbReference type="ARBA" id="ARBA00006676"/>
    </source>
</evidence>
<evidence type="ECO:0000313" key="10">
    <source>
        <dbReference type="Proteomes" id="UP001153365"/>
    </source>
</evidence>
<comment type="caution">
    <text evidence="9">The sequence shown here is derived from an EMBL/GenBank/DDBJ whole genome shotgun (WGS) entry which is preliminary data.</text>
</comment>
<dbReference type="AlphaFoldDB" id="A0AAV0BD34"/>
<gene>
    <name evidence="9" type="ORF">PPACK8108_LOCUS19566</name>
</gene>
<evidence type="ECO:0000256" key="4">
    <source>
        <dbReference type="ARBA" id="ARBA00022801"/>
    </source>
</evidence>
<keyword evidence="6" id="KW-0546">Nucleotide metabolism</keyword>
<comment type="cofactor">
    <cofactor evidence="1">
        <name>Zn(2+)</name>
        <dbReference type="ChEBI" id="CHEBI:29105"/>
    </cofactor>
</comment>
<dbReference type="InterPro" id="IPR006330">
    <property type="entry name" value="Ado/ade_deaminase"/>
</dbReference>
<dbReference type="GO" id="GO:0004000">
    <property type="term" value="F:adenosine deaminase activity"/>
    <property type="evidence" value="ECO:0007669"/>
    <property type="project" value="TreeGrafter"/>
</dbReference>
<dbReference type="GO" id="GO:0046872">
    <property type="term" value="F:metal ion binding"/>
    <property type="evidence" value="ECO:0007669"/>
    <property type="project" value="UniProtKB-KW"/>
</dbReference>
<evidence type="ECO:0000256" key="5">
    <source>
        <dbReference type="ARBA" id="ARBA00022833"/>
    </source>
</evidence>
<evidence type="ECO:0000256" key="1">
    <source>
        <dbReference type="ARBA" id="ARBA00001947"/>
    </source>
</evidence>